<dbReference type="InterPro" id="IPR000873">
    <property type="entry name" value="AMP-dep_synth/lig_dom"/>
</dbReference>
<dbReference type="InterPro" id="IPR045851">
    <property type="entry name" value="AMP-bd_C_sf"/>
</dbReference>
<reference evidence="5 6" key="1">
    <citation type="submission" date="2023-10" db="EMBL/GenBank/DDBJ databases">
        <title>Saccharopolyspora sp. nov., isolated from mangrove soil.</title>
        <authorList>
            <person name="Lu Y."/>
            <person name="Liu W."/>
        </authorList>
    </citation>
    <scope>NUCLEOTIDE SEQUENCE [LARGE SCALE GENOMIC DNA]</scope>
    <source>
        <strain evidence="5 6">S2-29</strain>
    </source>
</reference>
<evidence type="ECO:0000313" key="5">
    <source>
        <dbReference type="EMBL" id="MEB3372458.1"/>
    </source>
</evidence>
<dbReference type="Gene3D" id="3.40.50.12780">
    <property type="entry name" value="N-terminal domain of ligase-like"/>
    <property type="match status" value="1"/>
</dbReference>
<organism evidence="5 6">
    <name type="scientific">Saccharopolyspora mangrovi</name>
    <dbReference type="NCBI Taxonomy" id="3082379"/>
    <lineage>
        <taxon>Bacteria</taxon>
        <taxon>Bacillati</taxon>
        <taxon>Actinomycetota</taxon>
        <taxon>Actinomycetes</taxon>
        <taxon>Pseudonocardiales</taxon>
        <taxon>Pseudonocardiaceae</taxon>
        <taxon>Saccharopolyspora</taxon>
    </lineage>
</organism>
<dbReference type="RefSeq" id="WP_324269875.1">
    <property type="nucleotide sequence ID" value="NZ_JAWLNX010000052.1"/>
</dbReference>
<evidence type="ECO:0000259" key="4">
    <source>
        <dbReference type="Pfam" id="PF13193"/>
    </source>
</evidence>
<dbReference type="PANTHER" id="PTHR43201">
    <property type="entry name" value="ACYL-COA SYNTHETASE"/>
    <property type="match status" value="1"/>
</dbReference>
<dbReference type="InterPro" id="IPR042099">
    <property type="entry name" value="ANL_N_sf"/>
</dbReference>
<keyword evidence="6" id="KW-1185">Reference proteome</keyword>
<evidence type="ECO:0000259" key="3">
    <source>
        <dbReference type="Pfam" id="PF00501"/>
    </source>
</evidence>
<dbReference type="PROSITE" id="PS00455">
    <property type="entry name" value="AMP_BINDING"/>
    <property type="match status" value="1"/>
</dbReference>
<comment type="caution">
    <text evidence="5">The sequence shown here is derived from an EMBL/GenBank/DDBJ whole genome shotgun (WGS) entry which is preliminary data.</text>
</comment>
<feature type="domain" description="AMP-dependent synthetase/ligase" evidence="3">
    <location>
        <begin position="11"/>
        <end position="379"/>
    </location>
</feature>
<dbReference type="Pfam" id="PF13193">
    <property type="entry name" value="AMP-binding_C"/>
    <property type="match status" value="1"/>
</dbReference>
<protein>
    <submittedName>
        <fullName evidence="5">AMP-binding protein</fullName>
    </submittedName>
</protein>
<feature type="non-terminal residue" evidence="5">
    <location>
        <position position="1"/>
    </location>
</feature>
<dbReference type="Gene3D" id="3.30.300.30">
    <property type="match status" value="1"/>
</dbReference>
<sequence>PLLGDTIGANLDRTAARFPDRDALVECETGRRWSYREFVADVDALATGLLEAGIVKGDRVGIWAPNRAEWTLTQYATAKVGAILVNINPAYRSHELEYVLNQAGVRMLVSAKSFKTSDYVAMVEEVRGRCAGLEQVVFLESPEWEVLAGTAADQRRLGEVRLSADDAINIQYTSGTTGFPKGATLSHHNILNNGFFVGELCGYSEVDRVAIVPPFYHCFGMVMGNLACTSHGSAMVIPSEGFEAGKALRAVAGEGCTSLYGVPTMFIAELDHPEFGSFDLSSLRTGIMAGSPCPVEVMKQVIERMGMSEVAICYGMTETSPVSTQTRADDSLERRVSTVGRVGPHLEIKVVDPVTGLTVPRGEAGELCTRGYSVMLGYWEQPDKTAEVIDAARWMHTGDLAVMDAEGYVSITGRIKDMVIRGGENVYPREIEEFLYTHPDILDAQVIGVPDARYGEELMAWVRLREGAEPLTAEALREFCSGKLAHYKIPRYVHVVEEFPMTVTGKVRKVEMRERARELLDL</sequence>
<name>A0ABU6ALM0_9PSEU</name>
<keyword evidence="2" id="KW-0436">Ligase</keyword>
<accession>A0ABU6ALM0</accession>
<dbReference type="CDD" id="cd05917">
    <property type="entry name" value="FACL_like_2"/>
    <property type="match status" value="1"/>
</dbReference>
<dbReference type="EMBL" id="JAWLNX010000052">
    <property type="protein sequence ID" value="MEB3372458.1"/>
    <property type="molecule type" value="Genomic_DNA"/>
</dbReference>
<dbReference type="Pfam" id="PF00501">
    <property type="entry name" value="AMP-binding"/>
    <property type="match status" value="1"/>
</dbReference>
<evidence type="ECO:0000313" key="6">
    <source>
        <dbReference type="Proteomes" id="UP001327093"/>
    </source>
</evidence>
<gene>
    <name evidence="5" type="ORF">R4I43_34190</name>
</gene>
<dbReference type="InterPro" id="IPR025110">
    <property type="entry name" value="AMP-bd_C"/>
</dbReference>
<dbReference type="InterPro" id="IPR020845">
    <property type="entry name" value="AMP-binding_CS"/>
</dbReference>
<dbReference type="Proteomes" id="UP001327093">
    <property type="component" value="Unassembled WGS sequence"/>
</dbReference>
<comment type="similarity">
    <text evidence="1">Belongs to the ATP-dependent AMP-binding enzyme family.</text>
</comment>
<dbReference type="SUPFAM" id="SSF56801">
    <property type="entry name" value="Acetyl-CoA synthetase-like"/>
    <property type="match status" value="1"/>
</dbReference>
<evidence type="ECO:0000256" key="2">
    <source>
        <dbReference type="ARBA" id="ARBA00022598"/>
    </source>
</evidence>
<feature type="domain" description="AMP-binding enzyme C-terminal" evidence="4">
    <location>
        <begin position="430"/>
        <end position="506"/>
    </location>
</feature>
<proteinExistence type="inferred from homology"/>
<evidence type="ECO:0000256" key="1">
    <source>
        <dbReference type="ARBA" id="ARBA00006432"/>
    </source>
</evidence>
<dbReference type="PANTHER" id="PTHR43201:SF5">
    <property type="entry name" value="MEDIUM-CHAIN ACYL-COA LIGASE ACSF2, MITOCHONDRIAL"/>
    <property type="match status" value="1"/>
</dbReference>